<name>A0ACA9LWM8_9GLOM</name>
<organism evidence="1 2">
    <name type="scientific">Dentiscutata heterogama</name>
    <dbReference type="NCBI Taxonomy" id="1316150"/>
    <lineage>
        <taxon>Eukaryota</taxon>
        <taxon>Fungi</taxon>
        <taxon>Fungi incertae sedis</taxon>
        <taxon>Mucoromycota</taxon>
        <taxon>Glomeromycotina</taxon>
        <taxon>Glomeromycetes</taxon>
        <taxon>Diversisporales</taxon>
        <taxon>Gigasporaceae</taxon>
        <taxon>Dentiscutata</taxon>
    </lineage>
</organism>
<protein>
    <submittedName>
        <fullName evidence="1">2872_t:CDS:1</fullName>
    </submittedName>
</protein>
<evidence type="ECO:0000313" key="1">
    <source>
        <dbReference type="EMBL" id="CAG8555258.1"/>
    </source>
</evidence>
<evidence type="ECO:0000313" key="2">
    <source>
        <dbReference type="Proteomes" id="UP000789702"/>
    </source>
</evidence>
<proteinExistence type="predicted"/>
<dbReference type="EMBL" id="CAJVPU010005997">
    <property type="protein sequence ID" value="CAG8555258.1"/>
    <property type="molecule type" value="Genomic_DNA"/>
</dbReference>
<sequence length="506" mass="58645">MVYRLPPEVLQKIFCNINDCDLYPCVLLVNRQWCANAVSLIWRETLNKPMGIPSYYKLIQIYVACMPDGSKTLLKNAGIGPTTSLSNTVTLFNYASFLRKIELTSIYEAATLWVSANSEIQKYEQMQELFYRELLKLFVSLCPSLRYSIIIRNVIWKGELQYLRNISDIIPTSSHLDKLGCYTSCPSDIFEYLGSTFSSLDQLDIDCRYDDNDGLASFIDKVDSLQSLTIKRTDNCIPKVIKALRDKVKSLSCLHIMNGGLFPLDMFSHCQNLKSLKITEEPDRIWRDLRREFEEFEENFLEPFIKSSAFKQLTFIQIEIDDTINIFQLATIIRNTNGRLLELLLKWVYEDDIDNENLLYLAIIENCPRLVKLKIPTTSETIRHLPSIFRSCTQLEKVDVLGLEFKIEISELMALFGQTISSKLNSLHFDSCFRVSTDSLNVFLEFCCQRSISCLDLVFQKAEDWFSCEQTNLIHHHMKLGTLNVTSNMCWLNEIEFHDIFGVWPY</sequence>
<reference evidence="1" key="1">
    <citation type="submission" date="2021-06" db="EMBL/GenBank/DDBJ databases">
        <authorList>
            <person name="Kallberg Y."/>
            <person name="Tangrot J."/>
            <person name="Rosling A."/>
        </authorList>
    </citation>
    <scope>NUCLEOTIDE SEQUENCE</scope>
    <source>
        <strain evidence="1">IL203A</strain>
    </source>
</reference>
<comment type="caution">
    <text evidence="1">The sequence shown here is derived from an EMBL/GenBank/DDBJ whole genome shotgun (WGS) entry which is preliminary data.</text>
</comment>
<accession>A0ACA9LWM8</accession>
<keyword evidence="2" id="KW-1185">Reference proteome</keyword>
<gene>
    <name evidence="1" type="ORF">DHETER_LOCUS5407</name>
</gene>
<dbReference type="Proteomes" id="UP000789702">
    <property type="component" value="Unassembled WGS sequence"/>
</dbReference>